<dbReference type="Proteomes" id="UP000183567">
    <property type="component" value="Unassembled WGS sequence"/>
</dbReference>
<name>A0A1J8Q353_9AGAM</name>
<reference evidence="1 2" key="1">
    <citation type="submission" date="2016-03" db="EMBL/GenBank/DDBJ databases">
        <title>Comparative genomics of the ectomycorrhizal sister species Rhizopogon vinicolor and Rhizopogon vesiculosus (Basidiomycota: Boletales) reveals a divergence of the mating type B locus.</title>
        <authorList>
            <person name="Mujic A.B."/>
            <person name="Kuo A."/>
            <person name="Tritt A."/>
            <person name="Lipzen A."/>
            <person name="Chen C."/>
            <person name="Johnson J."/>
            <person name="Sharma A."/>
            <person name="Barry K."/>
            <person name="Grigoriev I.V."/>
            <person name="Spatafora J.W."/>
        </authorList>
    </citation>
    <scope>NUCLEOTIDE SEQUENCE [LARGE SCALE GENOMIC DNA]</scope>
    <source>
        <strain evidence="1 2">AM-OR11-056</strain>
    </source>
</reference>
<proteinExistence type="predicted"/>
<keyword evidence="2" id="KW-1185">Reference proteome</keyword>
<dbReference type="AlphaFoldDB" id="A0A1J8Q353"/>
<evidence type="ECO:0000313" key="2">
    <source>
        <dbReference type="Proteomes" id="UP000183567"/>
    </source>
</evidence>
<dbReference type="EMBL" id="LVVM01003329">
    <property type="protein sequence ID" value="OJA15111.1"/>
    <property type="molecule type" value="Genomic_DNA"/>
</dbReference>
<comment type="caution">
    <text evidence="1">The sequence shown here is derived from an EMBL/GenBank/DDBJ whole genome shotgun (WGS) entry which is preliminary data.</text>
</comment>
<sequence>MKWLWFTPTEKDVRQEPGCTFELGLLDKKLIDAFKKILNKAGICVPDVQKSVHTSAQTELAVHFQVANHSFQHLQFLPLPARDVILQVAKFQCILLDTFAIVQYETVALPSWPSKEQFQFADDKWMGVFTADPAIAQELYDLCIPFWCIRLEETFPLRTNIHLVKDLQAPPGYIVTHHPRVGGSWHHFPCYIMVHPVNTAIFLHNN</sequence>
<accession>A0A1J8Q353</accession>
<dbReference type="OrthoDB" id="2678312at2759"/>
<organism evidence="1 2">
    <name type="scientific">Rhizopogon vesiculosus</name>
    <dbReference type="NCBI Taxonomy" id="180088"/>
    <lineage>
        <taxon>Eukaryota</taxon>
        <taxon>Fungi</taxon>
        <taxon>Dikarya</taxon>
        <taxon>Basidiomycota</taxon>
        <taxon>Agaricomycotina</taxon>
        <taxon>Agaricomycetes</taxon>
        <taxon>Agaricomycetidae</taxon>
        <taxon>Boletales</taxon>
        <taxon>Suillineae</taxon>
        <taxon>Rhizopogonaceae</taxon>
        <taxon>Rhizopogon</taxon>
    </lineage>
</organism>
<evidence type="ECO:0000313" key="1">
    <source>
        <dbReference type="EMBL" id="OJA15111.1"/>
    </source>
</evidence>
<protein>
    <submittedName>
        <fullName evidence="1">Uncharacterized protein</fullName>
    </submittedName>
</protein>
<gene>
    <name evidence="1" type="ORF">AZE42_10807</name>
</gene>